<dbReference type="SUPFAM" id="SSF81383">
    <property type="entry name" value="F-box domain"/>
    <property type="match status" value="1"/>
</dbReference>
<evidence type="ECO:0000259" key="1">
    <source>
        <dbReference type="Pfam" id="PF12937"/>
    </source>
</evidence>
<feature type="domain" description="F-box" evidence="1">
    <location>
        <begin position="37"/>
        <end position="98"/>
    </location>
</feature>
<name>A0ABR3FYC2_9AGAR</name>
<evidence type="ECO:0000313" key="3">
    <source>
        <dbReference type="Proteomes" id="UP001465976"/>
    </source>
</evidence>
<dbReference type="Proteomes" id="UP001465976">
    <property type="component" value="Unassembled WGS sequence"/>
</dbReference>
<dbReference type="PANTHER" id="PTHR38926">
    <property type="entry name" value="F-BOX DOMAIN CONTAINING PROTEIN, EXPRESSED"/>
    <property type="match status" value="1"/>
</dbReference>
<dbReference type="InterPro" id="IPR001810">
    <property type="entry name" value="F-box_dom"/>
</dbReference>
<dbReference type="Pfam" id="PF12937">
    <property type="entry name" value="F-box-like"/>
    <property type="match status" value="1"/>
</dbReference>
<dbReference type="InterPro" id="IPR036047">
    <property type="entry name" value="F-box-like_dom_sf"/>
</dbReference>
<dbReference type="PANTHER" id="PTHR38926:SF5">
    <property type="entry name" value="F-BOX AND LEUCINE-RICH REPEAT PROTEIN 6"/>
    <property type="match status" value="1"/>
</dbReference>
<evidence type="ECO:0000313" key="2">
    <source>
        <dbReference type="EMBL" id="KAL0580538.1"/>
    </source>
</evidence>
<accession>A0ABR3FYC2</accession>
<sequence length="527" mass="59387">MPSKIRQMLEKLHVRDSAHLYESNLSAPEENRFRHVHNLPNELLIQVFAYCTVDGATIVGGPMMPGMTFTSPALRLAHVCSRWRTVAATTPELWARISIFPTPRILNNFAERCEKYLLLHLNRAEQAPMNIRLDIRQSQSEAGRKQLSRLYTILSRYSSQFRHLKMDLIPVESLRKIGIVDHSDSQGLGIILLESLSFGVPRVGGLEDQLFTALLNRTSFPNLRSLGIRFFIPGPTFTHEWAFPYAQLRHLSIEISVHSDIPHIFTSCSQLKTLRIQLFGTTTSASSQTDPEWYTSGVKMQLAGLTDLTFDLHLADWGYKVTQQLLSLLSCPSLTSFTLSSSSVYWAEERESIVHLRGILDTFYDTVAAFLSRSASRVTSLTLHEARITDRSLKLLLGALPSLQDLTIREPRIPSSNVRSTLLCGSFLHDFIIAEDPKLLDNNILPALRRLTIEVNGEWCRVAELLVMESIVLSRLSTGIESAFFGIPEEAAVDEESLSGFRDIQRSSDVAVKVVGQSRKRVFLCYE</sequence>
<reference evidence="2 3" key="1">
    <citation type="submission" date="2024-02" db="EMBL/GenBank/DDBJ databases">
        <title>A draft genome for the cacao thread blight pathogen Marasmius crinis-equi.</title>
        <authorList>
            <person name="Cohen S.P."/>
            <person name="Baruah I.K."/>
            <person name="Amoako-Attah I."/>
            <person name="Bukari Y."/>
            <person name="Meinhardt L.W."/>
            <person name="Bailey B.A."/>
        </authorList>
    </citation>
    <scope>NUCLEOTIDE SEQUENCE [LARGE SCALE GENOMIC DNA]</scope>
    <source>
        <strain evidence="2 3">GH-76</strain>
    </source>
</reference>
<dbReference type="Gene3D" id="3.80.10.10">
    <property type="entry name" value="Ribonuclease Inhibitor"/>
    <property type="match status" value="1"/>
</dbReference>
<comment type="caution">
    <text evidence="2">The sequence shown here is derived from an EMBL/GenBank/DDBJ whole genome shotgun (WGS) entry which is preliminary data.</text>
</comment>
<dbReference type="Gene3D" id="1.20.1280.50">
    <property type="match status" value="1"/>
</dbReference>
<gene>
    <name evidence="2" type="ORF">V5O48_001442</name>
</gene>
<protein>
    <recommendedName>
        <fullName evidence="1">F-box domain-containing protein</fullName>
    </recommendedName>
</protein>
<proteinExistence type="predicted"/>
<dbReference type="InterPro" id="IPR032675">
    <property type="entry name" value="LRR_dom_sf"/>
</dbReference>
<dbReference type="EMBL" id="JBAHYK010000028">
    <property type="protein sequence ID" value="KAL0580538.1"/>
    <property type="molecule type" value="Genomic_DNA"/>
</dbReference>
<organism evidence="2 3">
    <name type="scientific">Marasmius crinis-equi</name>
    <dbReference type="NCBI Taxonomy" id="585013"/>
    <lineage>
        <taxon>Eukaryota</taxon>
        <taxon>Fungi</taxon>
        <taxon>Dikarya</taxon>
        <taxon>Basidiomycota</taxon>
        <taxon>Agaricomycotina</taxon>
        <taxon>Agaricomycetes</taxon>
        <taxon>Agaricomycetidae</taxon>
        <taxon>Agaricales</taxon>
        <taxon>Marasmiineae</taxon>
        <taxon>Marasmiaceae</taxon>
        <taxon>Marasmius</taxon>
    </lineage>
</organism>
<keyword evidence="3" id="KW-1185">Reference proteome</keyword>
<dbReference type="SUPFAM" id="SSF52047">
    <property type="entry name" value="RNI-like"/>
    <property type="match status" value="1"/>
</dbReference>